<sequence length="147" mass="17548">MRDKMYKTTDLQLRNEIYNYVKKQWNNADDGPEEEELRQLKLSLSDDATQDDKVIKMRGWLRLLRQNEGIPITLVQENDCWVFGGDDKALKHNLFKIVLRTYFVHEEANMDVYKKLLFNGYSSWEEFSNDFNQLPNNISFLLSVWNC</sequence>
<evidence type="ECO:0000313" key="1">
    <source>
        <dbReference type="EMBL" id="RCH80367.1"/>
    </source>
</evidence>
<comment type="caution">
    <text evidence="1">The sequence shown here is derived from an EMBL/GenBank/DDBJ whole genome shotgun (WGS) entry which is preliminary data.</text>
</comment>
<gene>
    <name evidence="1" type="ORF">CU098_008036</name>
</gene>
<dbReference type="OrthoDB" id="303107at2759"/>
<protein>
    <submittedName>
        <fullName evidence="1">Uncharacterized protein</fullName>
    </submittedName>
</protein>
<evidence type="ECO:0000313" key="2">
    <source>
        <dbReference type="Proteomes" id="UP000253551"/>
    </source>
</evidence>
<dbReference type="EMBL" id="PJQM01006040">
    <property type="protein sequence ID" value="RCH80367.1"/>
    <property type="molecule type" value="Genomic_DNA"/>
</dbReference>
<dbReference type="STRING" id="4846.A0A367IRR3"/>
<accession>A0A367IRR3</accession>
<organism evidence="1 2">
    <name type="scientific">Rhizopus stolonifer</name>
    <name type="common">Rhizopus nigricans</name>
    <dbReference type="NCBI Taxonomy" id="4846"/>
    <lineage>
        <taxon>Eukaryota</taxon>
        <taxon>Fungi</taxon>
        <taxon>Fungi incertae sedis</taxon>
        <taxon>Mucoromycota</taxon>
        <taxon>Mucoromycotina</taxon>
        <taxon>Mucoromycetes</taxon>
        <taxon>Mucorales</taxon>
        <taxon>Mucorineae</taxon>
        <taxon>Rhizopodaceae</taxon>
        <taxon>Rhizopus</taxon>
    </lineage>
</organism>
<name>A0A367IRR3_RHIST</name>
<dbReference type="Proteomes" id="UP000253551">
    <property type="component" value="Unassembled WGS sequence"/>
</dbReference>
<reference evidence="1 2" key="1">
    <citation type="journal article" date="2018" name="G3 (Bethesda)">
        <title>Phylogenetic and Phylogenomic Definition of Rhizopus Species.</title>
        <authorList>
            <person name="Gryganskyi A.P."/>
            <person name="Golan J."/>
            <person name="Dolatabadi S."/>
            <person name="Mondo S."/>
            <person name="Robb S."/>
            <person name="Idnurm A."/>
            <person name="Muszewska A."/>
            <person name="Steczkiewicz K."/>
            <person name="Masonjones S."/>
            <person name="Liao H.L."/>
            <person name="Gajdeczka M.T."/>
            <person name="Anike F."/>
            <person name="Vuek A."/>
            <person name="Anishchenko I.M."/>
            <person name="Voigt K."/>
            <person name="de Hoog G.S."/>
            <person name="Smith M.E."/>
            <person name="Heitman J."/>
            <person name="Vilgalys R."/>
            <person name="Stajich J.E."/>
        </authorList>
    </citation>
    <scope>NUCLEOTIDE SEQUENCE [LARGE SCALE GENOMIC DNA]</scope>
    <source>
        <strain evidence="1 2">LSU 92-RS-03</strain>
    </source>
</reference>
<keyword evidence="2" id="KW-1185">Reference proteome</keyword>
<proteinExistence type="predicted"/>
<dbReference type="AlphaFoldDB" id="A0A367IRR3"/>